<dbReference type="EMBL" id="JANUBB010000007">
    <property type="protein sequence ID" value="MCS3952028.1"/>
    <property type="molecule type" value="Genomic_DNA"/>
</dbReference>
<dbReference type="AlphaFoldDB" id="A0A9X2U8Z6"/>
<name>A0A9X2U8Z6_9BACT</name>
<accession>A0A9X2U8Z6</accession>
<dbReference type="RefSeq" id="WP_259081982.1">
    <property type="nucleotide sequence ID" value="NZ_JANUBB010000007.1"/>
</dbReference>
<comment type="caution">
    <text evidence="1">The sequence shown here is derived from an EMBL/GenBank/DDBJ whole genome shotgun (WGS) entry which is preliminary data.</text>
</comment>
<evidence type="ECO:0000313" key="1">
    <source>
        <dbReference type="EMBL" id="MCS3952028.1"/>
    </source>
</evidence>
<sequence length="67" mass="7531">MASQVVQKLEEEGFKVKISDCGIIAHLHHRTPSRAEIVDAVPELKKCPMGRVEEGVLVEFEDSRFLP</sequence>
<gene>
    <name evidence="1" type="ORF">GGP83_001984</name>
</gene>
<evidence type="ECO:0000313" key="2">
    <source>
        <dbReference type="Proteomes" id="UP001155010"/>
    </source>
</evidence>
<organism evidence="1 2">
    <name type="scientific">Salinibacter ruber</name>
    <dbReference type="NCBI Taxonomy" id="146919"/>
    <lineage>
        <taxon>Bacteria</taxon>
        <taxon>Pseudomonadati</taxon>
        <taxon>Rhodothermota</taxon>
        <taxon>Rhodothermia</taxon>
        <taxon>Rhodothermales</taxon>
        <taxon>Salinibacteraceae</taxon>
        <taxon>Salinibacter</taxon>
    </lineage>
</organism>
<proteinExistence type="predicted"/>
<reference evidence="1" key="1">
    <citation type="submission" date="2022-08" db="EMBL/GenBank/DDBJ databases">
        <title>Genomic Encyclopedia of Type Strains, Phase V (KMG-V): Genome sequencing to study the core and pangenomes of soil and plant-associated prokaryotes.</title>
        <authorList>
            <person name="Whitman W."/>
        </authorList>
    </citation>
    <scope>NUCLEOTIDE SEQUENCE</scope>
    <source>
        <strain evidence="1">SP2017</strain>
    </source>
</reference>
<protein>
    <submittedName>
        <fullName evidence="1">Uncharacterized protein</fullName>
    </submittedName>
</protein>
<dbReference type="Proteomes" id="UP001155010">
    <property type="component" value="Unassembled WGS sequence"/>
</dbReference>